<dbReference type="InterPro" id="IPR007358">
    <property type="entry name" value="Nucleoid_associated_NdpA"/>
</dbReference>
<dbReference type="KEGG" id="tau:Tola_0925"/>
<evidence type="ECO:0000313" key="5">
    <source>
        <dbReference type="Proteomes" id="UP000009073"/>
    </source>
</evidence>
<dbReference type="RefSeq" id="WP_012729152.1">
    <property type="nucleotide sequence ID" value="NC_012691.1"/>
</dbReference>
<dbReference type="AlphaFoldDB" id="C4LC74"/>
<dbReference type="GO" id="GO:0003727">
    <property type="term" value="F:single-stranded RNA binding"/>
    <property type="evidence" value="ECO:0007669"/>
    <property type="project" value="TreeGrafter"/>
</dbReference>
<reference evidence="5" key="1">
    <citation type="submission" date="2009-05" db="EMBL/GenBank/DDBJ databases">
        <title>Complete sequence of Tolumonas auensis DSM 9187.</title>
        <authorList>
            <consortium name="US DOE Joint Genome Institute"/>
            <person name="Lucas S."/>
            <person name="Copeland A."/>
            <person name="Lapidus A."/>
            <person name="Glavina del Rio T."/>
            <person name="Tice H."/>
            <person name="Bruce D."/>
            <person name="Goodwin L."/>
            <person name="Pitluck S."/>
            <person name="Chertkov O."/>
            <person name="Brettin T."/>
            <person name="Detter J.C."/>
            <person name="Han C."/>
            <person name="Larimer F."/>
            <person name="Land M."/>
            <person name="Hauser L."/>
            <person name="Kyrpides N."/>
            <person name="Mikhailova N."/>
            <person name="Spring S."/>
            <person name="Beller H."/>
        </authorList>
    </citation>
    <scope>NUCLEOTIDE SEQUENCE [LARGE SCALE GENOMIC DNA]</scope>
    <source>
        <strain evidence="5">DSM 9187 / TA4</strain>
    </source>
</reference>
<dbReference type="NCBIfam" id="NF001557">
    <property type="entry name" value="PRK00378.1"/>
    <property type="match status" value="1"/>
</dbReference>
<accession>C4LC74</accession>
<keyword evidence="5" id="KW-1185">Reference proteome</keyword>
<protein>
    <submittedName>
        <fullName evidence="4">37 kDa nucleoid-associated protein</fullName>
    </submittedName>
</protein>
<dbReference type="PANTHER" id="PTHR38772:SF1">
    <property type="entry name" value="NUCLEOID-ASSOCIATED PROTEIN YEJK"/>
    <property type="match status" value="1"/>
</dbReference>
<dbReference type="HOGENOM" id="CLU_063050_0_1_6"/>
<dbReference type="Proteomes" id="UP000009073">
    <property type="component" value="Chromosome"/>
</dbReference>
<proteinExistence type="inferred from homology"/>
<evidence type="ECO:0000256" key="2">
    <source>
        <dbReference type="ARBA" id="ARBA00009035"/>
    </source>
</evidence>
<organism evidence="4 5">
    <name type="scientific">Tolumonas auensis (strain DSM 9187 / NBRC 110442 / TA 4)</name>
    <dbReference type="NCBI Taxonomy" id="595494"/>
    <lineage>
        <taxon>Bacteria</taxon>
        <taxon>Pseudomonadati</taxon>
        <taxon>Pseudomonadota</taxon>
        <taxon>Gammaproteobacteria</taxon>
        <taxon>Aeromonadales</taxon>
        <taxon>Aeromonadaceae</taxon>
        <taxon>Tolumonas</taxon>
    </lineage>
</organism>
<dbReference type="eggNOG" id="COG3081">
    <property type="taxonomic scope" value="Bacteria"/>
</dbReference>
<reference evidence="4 5" key="2">
    <citation type="journal article" date="2011" name="Stand. Genomic Sci.">
        <title>Complete genome sequence of Tolumonas auensis type strain (TA 4).</title>
        <authorList>
            <person name="Chertkov O."/>
            <person name="Copeland A."/>
            <person name="Lucas S."/>
            <person name="Lapidus A."/>
            <person name="Berry K.W."/>
            <person name="Detter J.C."/>
            <person name="Del Rio T.G."/>
            <person name="Hammon N."/>
            <person name="Dalin E."/>
            <person name="Tice H."/>
            <person name="Pitluck S."/>
            <person name="Richardson P."/>
            <person name="Bruce D."/>
            <person name="Goodwin L."/>
            <person name="Han C."/>
            <person name="Tapia R."/>
            <person name="Saunders E."/>
            <person name="Schmutz J."/>
            <person name="Brettin T."/>
            <person name="Larimer F."/>
            <person name="Land M."/>
            <person name="Hauser L."/>
            <person name="Spring S."/>
            <person name="Rohde M."/>
            <person name="Kyrpides N.C."/>
            <person name="Ivanova N."/>
            <person name="Goker M."/>
            <person name="Beller H.R."/>
            <person name="Klenk H.P."/>
            <person name="Woyke T."/>
        </authorList>
    </citation>
    <scope>NUCLEOTIDE SEQUENCE [LARGE SCALE GENOMIC DNA]</scope>
    <source>
        <strain evidence="5">DSM 9187 / TA4</strain>
    </source>
</reference>
<dbReference type="Pfam" id="PF04245">
    <property type="entry name" value="NA37"/>
    <property type="match status" value="1"/>
</dbReference>
<gene>
    <name evidence="4" type="ordered locus">Tola_0925</name>
</gene>
<evidence type="ECO:0000256" key="3">
    <source>
        <dbReference type="ARBA" id="ARBA00022490"/>
    </source>
</evidence>
<dbReference type="STRING" id="595494.Tola_0925"/>
<dbReference type="PANTHER" id="PTHR38772">
    <property type="match status" value="1"/>
</dbReference>
<comment type="subcellular location">
    <subcellularLocation>
        <location evidence="1">Cytoplasm</location>
        <location evidence="1">Nucleoid</location>
    </subcellularLocation>
</comment>
<dbReference type="GO" id="GO:0043590">
    <property type="term" value="C:bacterial nucleoid"/>
    <property type="evidence" value="ECO:0007669"/>
    <property type="project" value="TreeGrafter"/>
</dbReference>
<comment type="similarity">
    <text evidence="2">Belongs to the YejK family.</text>
</comment>
<evidence type="ECO:0000313" key="4">
    <source>
        <dbReference type="EMBL" id="ACQ92553.1"/>
    </source>
</evidence>
<dbReference type="GO" id="GO:0003690">
    <property type="term" value="F:double-stranded DNA binding"/>
    <property type="evidence" value="ECO:0007669"/>
    <property type="project" value="TreeGrafter"/>
</dbReference>
<sequence length="343" mass="39050">MSLIIEHLIIHSLRQDDNGVLKADTRSQELQPTADVQEWVEQLHRIYQQKGNKSYACFLADTEQPENPSPFPQLFQQYLDKNLSFVDFTHQSTTVLLAQLNHYQYPDEGVLIFCKYQFVGVDYILLGLLDCETSVTLTEQLELSQIKYIDLSKMQLVARVDITEYQTNTDSRRYISFIKGRIGRKVSDFFMDFLGAAEGIDVKLQNQLLIQAVNEYCQQVPMPADEKAATKKKVADYYKEQSEEGADIAVKSVAEYLPKQSDGGDFYAFISEEYDLDEEFPVATTALRKLTKFVGSGGGLNISFDEKLLGERIAYDAQSDTLTIKGTPPNLKDQLLRMLKARQ</sequence>
<keyword evidence="3" id="KW-0963">Cytoplasm</keyword>
<dbReference type="EMBL" id="CP001616">
    <property type="protein sequence ID" value="ACQ92553.1"/>
    <property type="molecule type" value="Genomic_DNA"/>
</dbReference>
<dbReference type="OrthoDB" id="9131762at2"/>
<name>C4LC74_TOLAT</name>
<evidence type="ECO:0000256" key="1">
    <source>
        <dbReference type="ARBA" id="ARBA00004453"/>
    </source>
</evidence>